<dbReference type="Pfam" id="PF04932">
    <property type="entry name" value="Wzy_C"/>
    <property type="match status" value="1"/>
</dbReference>
<dbReference type="PANTHER" id="PTHR37422:SF13">
    <property type="entry name" value="LIPOPOLYSACCHARIDE BIOSYNTHESIS PROTEIN PA4999-RELATED"/>
    <property type="match status" value="1"/>
</dbReference>
<feature type="region of interest" description="Disordered" evidence="5">
    <location>
        <begin position="1"/>
        <end position="20"/>
    </location>
</feature>
<reference evidence="8 9" key="1">
    <citation type="submission" date="2023-11" db="EMBL/GenBank/DDBJ databases">
        <authorList>
            <person name="Xu M."/>
            <person name="Jiang T."/>
        </authorList>
    </citation>
    <scope>NUCLEOTIDE SEQUENCE [LARGE SCALE GENOMIC DNA]</scope>
    <source>
        <strain evidence="8 9">SD</strain>
    </source>
</reference>
<feature type="transmembrane region" description="Helical" evidence="6">
    <location>
        <begin position="330"/>
        <end position="347"/>
    </location>
</feature>
<evidence type="ECO:0000313" key="9">
    <source>
        <dbReference type="Proteomes" id="UP001277761"/>
    </source>
</evidence>
<feature type="transmembrane region" description="Helical" evidence="6">
    <location>
        <begin position="139"/>
        <end position="157"/>
    </location>
</feature>
<evidence type="ECO:0000256" key="2">
    <source>
        <dbReference type="ARBA" id="ARBA00022692"/>
    </source>
</evidence>
<feature type="transmembrane region" description="Helical" evidence="6">
    <location>
        <begin position="256"/>
        <end position="278"/>
    </location>
</feature>
<feature type="transmembrane region" description="Helical" evidence="6">
    <location>
        <begin position="548"/>
        <end position="571"/>
    </location>
</feature>
<keyword evidence="4 6" id="KW-0472">Membrane</keyword>
<comment type="subcellular location">
    <subcellularLocation>
        <location evidence="1">Membrane</location>
        <topology evidence="1">Multi-pass membrane protein</topology>
    </subcellularLocation>
</comment>
<feature type="transmembrane region" description="Helical" evidence="6">
    <location>
        <begin position="233"/>
        <end position="249"/>
    </location>
</feature>
<proteinExistence type="predicted"/>
<evidence type="ECO:0000259" key="7">
    <source>
        <dbReference type="Pfam" id="PF04932"/>
    </source>
</evidence>
<feature type="transmembrane region" description="Helical" evidence="6">
    <location>
        <begin position="52"/>
        <end position="77"/>
    </location>
</feature>
<keyword evidence="9" id="KW-1185">Reference proteome</keyword>
<feature type="domain" description="O-antigen ligase-related" evidence="7">
    <location>
        <begin position="295"/>
        <end position="446"/>
    </location>
</feature>
<feature type="transmembrane region" description="Helical" evidence="6">
    <location>
        <begin position="471"/>
        <end position="489"/>
    </location>
</feature>
<dbReference type="InterPro" id="IPR051533">
    <property type="entry name" value="WaaL-like"/>
</dbReference>
<dbReference type="EMBL" id="JAXAVX010000003">
    <property type="protein sequence ID" value="MDX8151583.1"/>
    <property type="molecule type" value="Genomic_DNA"/>
</dbReference>
<comment type="caution">
    <text evidence="8">The sequence shown here is derived from an EMBL/GenBank/DDBJ whole genome shotgun (WGS) entry which is preliminary data.</text>
</comment>
<dbReference type="PANTHER" id="PTHR37422">
    <property type="entry name" value="TEICHURONIC ACID BIOSYNTHESIS PROTEIN TUAE"/>
    <property type="match status" value="1"/>
</dbReference>
<feature type="compositionally biased region" description="Low complexity" evidence="5">
    <location>
        <begin position="691"/>
        <end position="707"/>
    </location>
</feature>
<feature type="transmembrane region" description="Helical" evidence="6">
    <location>
        <begin position="290"/>
        <end position="309"/>
    </location>
</feature>
<name>A0ABU4VIH7_9ACTN</name>
<protein>
    <submittedName>
        <fullName evidence="8">O-antigen ligase family protein</fullName>
    </submittedName>
</protein>
<dbReference type="InterPro" id="IPR007016">
    <property type="entry name" value="O-antigen_ligase-rel_domated"/>
</dbReference>
<evidence type="ECO:0000256" key="1">
    <source>
        <dbReference type="ARBA" id="ARBA00004141"/>
    </source>
</evidence>
<feature type="compositionally biased region" description="Basic and acidic residues" evidence="5">
    <location>
        <begin position="7"/>
        <end position="16"/>
    </location>
</feature>
<dbReference type="Gene3D" id="1.25.40.10">
    <property type="entry name" value="Tetratricopeptide repeat domain"/>
    <property type="match status" value="1"/>
</dbReference>
<feature type="transmembrane region" description="Helical" evidence="6">
    <location>
        <begin position="210"/>
        <end position="227"/>
    </location>
</feature>
<dbReference type="GO" id="GO:0016874">
    <property type="term" value="F:ligase activity"/>
    <property type="evidence" value="ECO:0007669"/>
    <property type="project" value="UniProtKB-KW"/>
</dbReference>
<feature type="transmembrane region" description="Helical" evidence="6">
    <location>
        <begin position="110"/>
        <end position="132"/>
    </location>
</feature>
<accession>A0ABU4VIH7</accession>
<dbReference type="InterPro" id="IPR011990">
    <property type="entry name" value="TPR-like_helical_dom_sf"/>
</dbReference>
<evidence type="ECO:0000256" key="6">
    <source>
        <dbReference type="SAM" id="Phobius"/>
    </source>
</evidence>
<evidence type="ECO:0000313" key="8">
    <source>
        <dbReference type="EMBL" id="MDX8151583.1"/>
    </source>
</evidence>
<feature type="transmembrane region" description="Helical" evidence="6">
    <location>
        <begin position="183"/>
        <end position="203"/>
    </location>
</feature>
<dbReference type="Proteomes" id="UP001277761">
    <property type="component" value="Unassembled WGS sequence"/>
</dbReference>
<organism evidence="8 9">
    <name type="scientific">Patulibacter brassicae</name>
    <dbReference type="NCBI Taxonomy" id="1705717"/>
    <lineage>
        <taxon>Bacteria</taxon>
        <taxon>Bacillati</taxon>
        <taxon>Actinomycetota</taxon>
        <taxon>Thermoleophilia</taxon>
        <taxon>Solirubrobacterales</taxon>
        <taxon>Patulibacteraceae</taxon>
        <taxon>Patulibacter</taxon>
    </lineage>
</organism>
<feature type="transmembrane region" description="Helical" evidence="6">
    <location>
        <begin position="495"/>
        <end position="515"/>
    </location>
</feature>
<evidence type="ECO:0000256" key="5">
    <source>
        <dbReference type="SAM" id="MobiDB-lite"/>
    </source>
</evidence>
<gene>
    <name evidence="8" type="ORF">SK069_08275</name>
</gene>
<feature type="transmembrane region" description="Helical" evidence="6">
    <location>
        <begin position="439"/>
        <end position="459"/>
    </location>
</feature>
<keyword evidence="2 6" id="KW-0812">Transmembrane</keyword>
<evidence type="ECO:0000256" key="4">
    <source>
        <dbReference type="ARBA" id="ARBA00023136"/>
    </source>
</evidence>
<keyword evidence="3 6" id="KW-1133">Transmembrane helix</keyword>
<dbReference type="RefSeq" id="WP_319953737.1">
    <property type="nucleotide sequence ID" value="NZ_JAXAVX010000003.1"/>
</dbReference>
<keyword evidence="8" id="KW-0436">Ligase</keyword>
<evidence type="ECO:0000256" key="3">
    <source>
        <dbReference type="ARBA" id="ARBA00022989"/>
    </source>
</evidence>
<feature type="region of interest" description="Disordered" evidence="5">
    <location>
        <begin position="688"/>
        <end position="707"/>
    </location>
</feature>
<feature type="transmembrane region" description="Helical" evidence="6">
    <location>
        <begin position="84"/>
        <end position="104"/>
    </location>
</feature>
<dbReference type="SUPFAM" id="SSF48452">
    <property type="entry name" value="TPR-like"/>
    <property type="match status" value="1"/>
</dbReference>
<sequence length="707" mass="71952">MHAALRSPRERREPRTPLRPRASSGGLLLLALLALGLGVGFAGGGYGPTAAAVAVVGGLALALVAGTLAGGGLTAMLPRGASAAAVLLLALFAAWALLSVLWSVRPDLSLRWGALAAGYAAAVFVAVAAAGVSPRAREITVGGLLVVALVLGVAALVGRLSPDTGVTIGGVENATRLRGPLDYWNALGLVAAIGLLVAGRMAIGGADRRLRLALGATAPLLAGVLLLSQSRGALVALVIGALVVAACSGRSRLRMALMLGASLVASLPLTLAAGGRVVGDAVVAERSRPVVVATALLALALGALAVLAVEALDGRVRWSGRRTRILVRRGLAVLAVFVLAAAATGIAREGGVGPAVRELRDAVASSDRVAPVAGADRILSVSSSNRADWWAEAFSAWADHPVGGWGGGTFGTIRKRYREDATEVAQPHSLPLQVLSETGAVGLLLLGAALWMLLRAAVLRLRETPPSRERTLQALAIGAAAAWLAHVALDWDWELPAVTLPVLAALAAAGAVPAARGTARRADGLVTPATVADAPERLDRRARVGRRAVVLGGSFVAAVLVTVAVVLPLVADGHADRAARALSADATPEQLRDATGDAAFAAELDPFALRPLQIGVAIARQRDNLLEAQRLAVRATERQPDNPAAWALAAEVAGRLADREGMRRAARRAVELDPFGVQAVSLLGTANGQLAPPEASATATATPLPAP</sequence>